<evidence type="ECO:0000313" key="3">
    <source>
        <dbReference type="Proteomes" id="UP000327157"/>
    </source>
</evidence>
<comment type="caution">
    <text evidence="2">The sequence shown here is derived from an EMBL/GenBank/DDBJ whole genome shotgun (WGS) entry which is preliminary data.</text>
</comment>
<gene>
    <name evidence="2" type="ORF">D8674_002360</name>
</gene>
<name>A0A5N5FE36_9ROSA</name>
<dbReference type="Proteomes" id="UP000327157">
    <property type="component" value="Chromosome 10"/>
</dbReference>
<protein>
    <submittedName>
        <fullName evidence="2">Uncharacterized protein</fullName>
    </submittedName>
</protein>
<feature type="region of interest" description="Disordered" evidence="1">
    <location>
        <begin position="1"/>
        <end position="23"/>
    </location>
</feature>
<accession>A0A5N5FE36</accession>
<reference evidence="2 3" key="3">
    <citation type="submission" date="2019-11" db="EMBL/GenBank/DDBJ databases">
        <title>A de novo genome assembly of a pear dwarfing rootstock.</title>
        <authorList>
            <person name="Wang F."/>
            <person name="Wang J."/>
            <person name="Li S."/>
            <person name="Zhang Y."/>
            <person name="Fang M."/>
            <person name="Ma L."/>
            <person name="Zhao Y."/>
            <person name="Jiang S."/>
        </authorList>
    </citation>
    <scope>NUCLEOTIDE SEQUENCE [LARGE SCALE GENOMIC DNA]</scope>
    <source>
        <strain evidence="2">S2</strain>
        <tissue evidence="2">Leaf</tissue>
    </source>
</reference>
<evidence type="ECO:0000313" key="2">
    <source>
        <dbReference type="EMBL" id="KAB2601355.1"/>
    </source>
</evidence>
<proteinExistence type="predicted"/>
<reference evidence="2 3" key="1">
    <citation type="submission" date="2019-09" db="EMBL/GenBank/DDBJ databases">
        <authorList>
            <person name="Ou C."/>
        </authorList>
    </citation>
    <scope>NUCLEOTIDE SEQUENCE [LARGE SCALE GENOMIC DNA]</scope>
    <source>
        <strain evidence="2">S2</strain>
        <tissue evidence="2">Leaf</tissue>
    </source>
</reference>
<feature type="compositionally biased region" description="Polar residues" evidence="1">
    <location>
        <begin position="10"/>
        <end position="19"/>
    </location>
</feature>
<reference evidence="3" key="2">
    <citation type="submission" date="2019-10" db="EMBL/GenBank/DDBJ databases">
        <title>A de novo genome assembly of a pear dwarfing rootstock.</title>
        <authorList>
            <person name="Wang F."/>
            <person name="Wang J."/>
            <person name="Li S."/>
            <person name="Zhang Y."/>
            <person name="Fang M."/>
            <person name="Ma L."/>
            <person name="Zhao Y."/>
            <person name="Jiang S."/>
        </authorList>
    </citation>
    <scope>NUCLEOTIDE SEQUENCE [LARGE SCALE GENOMIC DNA]</scope>
</reference>
<sequence>MEFGFVESCVQGNSGSSDYGTGEDKNQTWHQELVKFARVFLSYFINHVKHKANLSGFYHVKSAAGANR</sequence>
<evidence type="ECO:0000256" key="1">
    <source>
        <dbReference type="SAM" id="MobiDB-lite"/>
    </source>
</evidence>
<dbReference type="EMBL" id="SMOL01000695">
    <property type="protein sequence ID" value="KAB2601355.1"/>
    <property type="molecule type" value="Genomic_DNA"/>
</dbReference>
<keyword evidence="3" id="KW-1185">Reference proteome</keyword>
<organism evidence="2 3">
    <name type="scientific">Pyrus ussuriensis x Pyrus communis</name>
    <dbReference type="NCBI Taxonomy" id="2448454"/>
    <lineage>
        <taxon>Eukaryota</taxon>
        <taxon>Viridiplantae</taxon>
        <taxon>Streptophyta</taxon>
        <taxon>Embryophyta</taxon>
        <taxon>Tracheophyta</taxon>
        <taxon>Spermatophyta</taxon>
        <taxon>Magnoliopsida</taxon>
        <taxon>eudicotyledons</taxon>
        <taxon>Gunneridae</taxon>
        <taxon>Pentapetalae</taxon>
        <taxon>rosids</taxon>
        <taxon>fabids</taxon>
        <taxon>Rosales</taxon>
        <taxon>Rosaceae</taxon>
        <taxon>Amygdaloideae</taxon>
        <taxon>Maleae</taxon>
        <taxon>Pyrus</taxon>
    </lineage>
</organism>
<dbReference type="AlphaFoldDB" id="A0A5N5FE36"/>